<dbReference type="InterPro" id="IPR001229">
    <property type="entry name" value="Jacalin-like_lectin_dom"/>
</dbReference>
<reference evidence="4 5" key="1">
    <citation type="journal article" date="2015" name="Sci. Rep.">
        <title>Genome of the facultative scuticociliatosis pathogen Pseudocohnilembus persalinus provides insight into its virulence through horizontal gene transfer.</title>
        <authorList>
            <person name="Xiong J."/>
            <person name="Wang G."/>
            <person name="Cheng J."/>
            <person name="Tian M."/>
            <person name="Pan X."/>
            <person name="Warren A."/>
            <person name="Jiang C."/>
            <person name="Yuan D."/>
            <person name="Miao W."/>
        </authorList>
    </citation>
    <scope>NUCLEOTIDE SEQUENCE [LARGE SCALE GENOMIC DNA]</scope>
    <source>
        <strain evidence="4">36N120E</strain>
    </source>
</reference>
<dbReference type="Proteomes" id="UP000054937">
    <property type="component" value="Unassembled WGS sequence"/>
</dbReference>
<evidence type="ECO:0000259" key="3">
    <source>
        <dbReference type="Pfam" id="PF01419"/>
    </source>
</evidence>
<protein>
    <submittedName>
        <fullName evidence="4">Mannose-binding lectin</fullName>
    </submittedName>
</protein>
<dbReference type="OMA" id="GRESEYC"/>
<feature type="coiled-coil region" evidence="1">
    <location>
        <begin position="21"/>
        <end position="112"/>
    </location>
</feature>
<keyword evidence="4" id="KW-0430">Lectin</keyword>
<evidence type="ECO:0000313" key="5">
    <source>
        <dbReference type="Proteomes" id="UP000054937"/>
    </source>
</evidence>
<dbReference type="EMBL" id="LDAU01000110">
    <property type="protein sequence ID" value="KRX04980.1"/>
    <property type="molecule type" value="Genomic_DNA"/>
</dbReference>
<dbReference type="Gene3D" id="2.100.10.30">
    <property type="entry name" value="Jacalin-like lectin domain"/>
    <property type="match status" value="1"/>
</dbReference>
<feature type="region of interest" description="Disordered" evidence="2">
    <location>
        <begin position="560"/>
        <end position="618"/>
    </location>
</feature>
<organism evidence="4 5">
    <name type="scientific">Pseudocohnilembus persalinus</name>
    <name type="common">Ciliate</name>
    <dbReference type="NCBI Taxonomy" id="266149"/>
    <lineage>
        <taxon>Eukaryota</taxon>
        <taxon>Sar</taxon>
        <taxon>Alveolata</taxon>
        <taxon>Ciliophora</taxon>
        <taxon>Intramacronucleata</taxon>
        <taxon>Oligohymenophorea</taxon>
        <taxon>Scuticociliatia</taxon>
        <taxon>Philasterida</taxon>
        <taxon>Pseudocohnilembidae</taxon>
        <taxon>Pseudocohnilembus</taxon>
    </lineage>
</organism>
<dbReference type="GO" id="GO:0030246">
    <property type="term" value="F:carbohydrate binding"/>
    <property type="evidence" value="ECO:0007669"/>
    <property type="project" value="UniProtKB-KW"/>
</dbReference>
<keyword evidence="1" id="KW-0175">Coiled coil</keyword>
<dbReference type="SUPFAM" id="SSF51101">
    <property type="entry name" value="Mannose-binding lectins"/>
    <property type="match status" value="1"/>
</dbReference>
<proteinExistence type="predicted"/>
<feature type="domain" description="Jacalin-type lectin" evidence="3">
    <location>
        <begin position="411"/>
        <end position="524"/>
    </location>
</feature>
<sequence length="618" mass="72468">MSKQRNFNNENKQDQHISSDCQQQQEQLQIATVKATQLRKTNDLLRKQLREISQQLDKELEKVQQNKLENKQQKVNQQEEQEMKIYKLKLELVTLTKQVKTYKKTHKKLKERVDAKYDVEKVSALQRVTELRQRELNDLQIEQRNLIALKRDAERNLKKIKPDRILNSLRDDILHTKNLIKEQKRIEKINEKNFKKQEEFVVKLELKHKSVCEQVGADFDVKKPTEQELFSEEAIKKSKQNLIKNQDVYKKKSNNLNTSKQSSLTQVQPKYIKLDISDKGFKKQEQRLNDLQKQIDRIKSTNIQNSQKVETQLESLKLDNEQTKNEIELKEKDIQTAYQRLKELQNLVSQNGSIVDSYFYNSSKVLGSNKNQFNQVPQKLEVRTESGGVKIGSTEARSFHDCQNLPENKIYKLKQITIVSAEEYILSIESKYKLADGTTKNIISFKNSVQAKDQKEQILKLQGIEQISNITGYFDEKCIKYLKIITTRGKFLMAGDEKQISNLYQFSFTPAKNEQIISLFGTVDKLPRIKKNIGRESEYCLISLGCEFSKKDRLFQLLQNQKNSQDDQEEKNSDYDEISEDGDQQQQDDKQDTKKSKLYIQNDNQEQAHNNNSQIQID</sequence>
<keyword evidence="5" id="KW-1185">Reference proteome</keyword>
<feature type="region of interest" description="Disordered" evidence="2">
    <location>
        <begin position="1"/>
        <end position="21"/>
    </location>
</feature>
<evidence type="ECO:0000256" key="2">
    <source>
        <dbReference type="SAM" id="MobiDB-lite"/>
    </source>
</evidence>
<accession>A0A0V0QRY3</accession>
<dbReference type="OrthoDB" id="10602918at2759"/>
<evidence type="ECO:0000256" key="1">
    <source>
        <dbReference type="SAM" id="Coils"/>
    </source>
</evidence>
<gene>
    <name evidence="4" type="ORF">PPERSA_06614</name>
</gene>
<dbReference type="InterPro" id="IPR036404">
    <property type="entry name" value="Jacalin-like_lectin_dom_sf"/>
</dbReference>
<comment type="caution">
    <text evidence="4">The sequence shown here is derived from an EMBL/GenBank/DDBJ whole genome shotgun (WGS) entry which is preliminary data.</text>
</comment>
<evidence type="ECO:0000313" key="4">
    <source>
        <dbReference type="EMBL" id="KRX04980.1"/>
    </source>
</evidence>
<dbReference type="Pfam" id="PF01419">
    <property type="entry name" value="Jacalin"/>
    <property type="match status" value="1"/>
</dbReference>
<feature type="coiled-coil region" evidence="1">
    <location>
        <begin position="281"/>
        <end position="347"/>
    </location>
</feature>
<name>A0A0V0QRY3_PSEPJ</name>
<dbReference type="AlphaFoldDB" id="A0A0V0QRY3"/>
<feature type="coiled-coil region" evidence="1">
    <location>
        <begin position="136"/>
        <end position="199"/>
    </location>
</feature>
<feature type="compositionally biased region" description="Polar residues" evidence="2">
    <location>
        <begin position="599"/>
        <end position="618"/>
    </location>
</feature>
<dbReference type="InParanoid" id="A0A0V0QRY3"/>
<feature type="compositionally biased region" description="Polar residues" evidence="2">
    <location>
        <begin position="1"/>
        <end position="10"/>
    </location>
</feature>